<dbReference type="Proteomes" id="UP001524502">
    <property type="component" value="Unassembled WGS sequence"/>
</dbReference>
<dbReference type="InterPro" id="IPR011006">
    <property type="entry name" value="CheY-like_superfamily"/>
</dbReference>
<keyword evidence="4" id="KW-0805">Transcription regulation</keyword>
<dbReference type="Pfam" id="PF00072">
    <property type="entry name" value="Response_reg"/>
    <property type="match status" value="1"/>
</dbReference>
<dbReference type="RefSeq" id="WP_256133345.1">
    <property type="nucleotide sequence ID" value="NZ_JANFXK010000021.1"/>
</dbReference>
<feature type="domain" description="OmpR/PhoB-type" evidence="11">
    <location>
        <begin position="126"/>
        <end position="225"/>
    </location>
</feature>
<dbReference type="PROSITE" id="PS50110">
    <property type="entry name" value="RESPONSE_REGULATORY"/>
    <property type="match status" value="1"/>
</dbReference>
<dbReference type="PANTHER" id="PTHR48111:SF40">
    <property type="entry name" value="PHOSPHATE REGULON TRANSCRIPTIONAL REGULATORY PROTEIN PHOB"/>
    <property type="match status" value="1"/>
</dbReference>
<evidence type="ECO:0000313" key="12">
    <source>
        <dbReference type="EMBL" id="MCQ4638152.1"/>
    </source>
</evidence>
<evidence type="ECO:0000256" key="7">
    <source>
        <dbReference type="ARBA" id="ARBA00024867"/>
    </source>
</evidence>
<dbReference type="SMART" id="SM00862">
    <property type="entry name" value="Trans_reg_C"/>
    <property type="match status" value="1"/>
</dbReference>
<evidence type="ECO:0000259" key="11">
    <source>
        <dbReference type="PROSITE" id="PS51755"/>
    </source>
</evidence>
<comment type="caution">
    <text evidence="12">The sequence shown here is derived from an EMBL/GenBank/DDBJ whole genome shotgun (WGS) entry which is preliminary data.</text>
</comment>
<accession>A0ABT1RSG1</accession>
<dbReference type="Gene3D" id="1.10.10.10">
    <property type="entry name" value="Winged helix-like DNA-binding domain superfamily/Winged helix DNA-binding domain"/>
    <property type="match status" value="1"/>
</dbReference>
<gene>
    <name evidence="12" type="ORF">NE619_15560</name>
</gene>
<name>A0ABT1RSG1_9FIRM</name>
<evidence type="ECO:0000256" key="3">
    <source>
        <dbReference type="ARBA" id="ARBA00023012"/>
    </source>
</evidence>
<dbReference type="InterPro" id="IPR039420">
    <property type="entry name" value="WalR-like"/>
</dbReference>
<evidence type="ECO:0000256" key="8">
    <source>
        <dbReference type="PROSITE-ProRule" id="PRU00169"/>
    </source>
</evidence>
<reference evidence="12 13" key="1">
    <citation type="submission" date="2022-06" db="EMBL/GenBank/DDBJ databases">
        <title>Isolation of gut microbiota from human fecal samples.</title>
        <authorList>
            <person name="Pamer E.G."/>
            <person name="Barat B."/>
            <person name="Waligurski E."/>
            <person name="Medina S."/>
            <person name="Paddock L."/>
            <person name="Mostad J."/>
        </authorList>
    </citation>
    <scope>NUCLEOTIDE SEQUENCE [LARGE SCALE GENOMIC DNA]</scope>
    <source>
        <strain evidence="12 13">SL.3.17</strain>
    </source>
</reference>
<evidence type="ECO:0000256" key="1">
    <source>
        <dbReference type="ARBA" id="ARBA00018672"/>
    </source>
</evidence>
<dbReference type="PROSITE" id="PS51755">
    <property type="entry name" value="OMPR_PHOB"/>
    <property type="match status" value="1"/>
</dbReference>
<comment type="function">
    <text evidence="7">May play the central regulatory role in sporulation. It may be an element of the effector pathway responsible for the activation of sporulation genes in response to nutritional stress. Spo0A may act in concert with spo0H (a sigma factor) to control the expression of some genes that are critical to the sporulation process.</text>
</comment>
<evidence type="ECO:0000256" key="5">
    <source>
        <dbReference type="ARBA" id="ARBA00023125"/>
    </source>
</evidence>
<evidence type="ECO:0000256" key="2">
    <source>
        <dbReference type="ARBA" id="ARBA00022553"/>
    </source>
</evidence>
<dbReference type="InterPro" id="IPR001867">
    <property type="entry name" value="OmpR/PhoB-type_DNA-bd"/>
</dbReference>
<dbReference type="SMART" id="SM00448">
    <property type="entry name" value="REC"/>
    <property type="match status" value="1"/>
</dbReference>
<keyword evidence="6" id="KW-0804">Transcription</keyword>
<dbReference type="PANTHER" id="PTHR48111">
    <property type="entry name" value="REGULATOR OF RPOS"/>
    <property type="match status" value="1"/>
</dbReference>
<dbReference type="InterPro" id="IPR001789">
    <property type="entry name" value="Sig_transdc_resp-reg_receiver"/>
</dbReference>
<dbReference type="Pfam" id="PF00486">
    <property type="entry name" value="Trans_reg_C"/>
    <property type="match status" value="1"/>
</dbReference>
<protein>
    <recommendedName>
        <fullName evidence="1">Stage 0 sporulation protein A homolog</fullName>
    </recommendedName>
</protein>
<feature type="modified residue" description="4-aspartylphosphate" evidence="8">
    <location>
        <position position="52"/>
    </location>
</feature>
<evidence type="ECO:0000313" key="13">
    <source>
        <dbReference type="Proteomes" id="UP001524502"/>
    </source>
</evidence>
<evidence type="ECO:0000256" key="4">
    <source>
        <dbReference type="ARBA" id="ARBA00023015"/>
    </source>
</evidence>
<feature type="domain" description="Response regulatory" evidence="10">
    <location>
        <begin position="3"/>
        <end position="116"/>
    </location>
</feature>
<keyword evidence="2 8" id="KW-0597">Phosphoprotein</keyword>
<dbReference type="Gene3D" id="3.40.50.2300">
    <property type="match status" value="1"/>
</dbReference>
<dbReference type="CDD" id="cd00383">
    <property type="entry name" value="trans_reg_C"/>
    <property type="match status" value="1"/>
</dbReference>
<evidence type="ECO:0000259" key="10">
    <source>
        <dbReference type="PROSITE" id="PS50110"/>
    </source>
</evidence>
<proteinExistence type="predicted"/>
<keyword evidence="3" id="KW-0902">Two-component regulatory system</keyword>
<keyword evidence="13" id="KW-1185">Reference proteome</keyword>
<evidence type="ECO:0000256" key="6">
    <source>
        <dbReference type="ARBA" id="ARBA00023163"/>
    </source>
</evidence>
<dbReference type="InterPro" id="IPR036388">
    <property type="entry name" value="WH-like_DNA-bd_sf"/>
</dbReference>
<evidence type="ECO:0000256" key="9">
    <source>
        <dbReference type="PROSITE-ProRule" id="PRU01091"/>
    </source>
</evidence>
<feature type="DNA-binding region" description="OmpR/PhoB-type" evidence="9">
    <location>
        <begin position="126"/>
        <end position="225"/>
    </location>
</feature>
<dbReference type="EMBL" id="JANFXK010000021">
    <property type="protein sequence ID" value="MCQ4638152.1"/>
    <property type="molecule type" value="Genomic_DNA"/>
</dbReference>
<dbReference type="CDD" id="cd17574">
    <property type="entry name" value="REC_OmpR"/>
    <property type="match status" value="1"/>
</dbReference>
<sequence>MKDILLVEDNEELAALIQTFLLRDGYTVLHVTSGREAVEYLRRHSVKLLLLDIMLPEMDGFAVCRAVREQRDIPILIMSARSDRADKLSGYELGADDYMEKPVDAEILTAKIKALMQRAYGAQRKEEVLVSGDITVDREARCVRLKDRIIDLNVKEYELLLLFIQNAGKTLRKEFLFARIWGSDSFSENQTLTVHVKMLRSKIEDNPREPKRIQTVWGVGYRYEEI</sequence>
<keyword evidence="5 9" id="KW-0238">DNA-binding</keyword>
<organism evidence="12 13">
    <name type="scientific">Anaerovorax odorimutans</name>
    <dbReference type="NCBI Taxonomy" id="109327"/>
    <lineage>
        <taxon>Bacteria</taxon>
        <taxon>Bacillati</taxon>
        <taxon>Bacillota</taxon>
        <taxon>Clostridia</taxon>
        <taxon>Peptostreptococcales</taxon>
        <taxon>Anaerovoracaceae</taxon>
        <taxon>Anaerovorax</taxon>
    </lineage>
</organism>
<dbReference type="SUPFAM" id="SSF52172">
    <property type="entry name" value="CheY-like"/>
    <property type="match status" value="1"/>
</dbReference>